<organism evidence="5 6">
    <name type="scientific">Pseudarthrobacter phenanthrenivorans</name>
    <name type="common">Arthrobacter phenanthrenivorans</name>
    <dbReference type="NCBI Taxonomy" id="361575"/>
    <lineage>
        <taxon>Bacteria</taxon>
        <taxon>Bacillati</taxon>
        <taxon>Actinomycetota</taxon>
        <taxon>Actinomycetes</taxon>
        <taxon>Micrococcales</taxon>
        <taxon>Micrococcaceae</taxon>
        <taxon>Pseudarthrobacter</taxon>
    </lineage>
</organism>
<dbReference type="AlphaFoldDB" id="A0A3B0FJI7"/>
<dbReference type="GO" id="GO:0003700">
    <property type="term" value="F:DNA-binding transcription factor activity"/>
    <property type="evidence" value="ECO:0007669"/>
    <property type="project" value="InterPro"/>
</dbReference>
<dbReference type="SUPFAM" id="SSF48008">
    <property type="entry name" value="GntR ligand-binding domain-like"/>
    <property type="match status" value="1"/>
</dbReference>
<dbReference type="InterPro" id="IPR008920">
    <property type="entry name" value="TF_FadR/GntR_C"/>
</dbReference>
<accession>A0A3B0FJI7</accession>
<evidence type="ECO:0000259" key="4">
    <source>
        <dbReference type="PROSITE" id="PS50949"/>
    </source>
</evidence>
<dbReference type="SMART" id="SM00895">
    <property type="entry name" value="FCD"/>
    <property type="match status" value="1"/>
</dbReference>
<dbReference type="InterPro" id="IPR036390">
    <property type="entry name" value="WH_DNA-bd_sf"/>
</dbReference>
<feature type="domain" description="HTH gntR-type" evidence="4">
    <location>
        <begin position="41"/>
        <end position="111"/>
    </location>
</feature>
<keyword evidence="3" id="KW-0804">Transcription</keyword>
<evidence type="ECO:0000256" key="2">
    <source>
        <dbReference type="ARBA" id="ARBA00023125"/>
    </source>
</evidence>
<keyword evidence="1" id="KW-0805">Transcription regulation</keyword>
<evidence type="ECO:0000313" key="5">
    <source>
        <dbReference type="EMBL" id="RKO20030.1"/>
    </source>
</evidence>
<dbReference type="EMBL" id="RBNH01000028">
    <property type="protein sequence ID" value="RKO20030.1"/>
    <property type="molecule type" value="Genomic_DNA"/>
</dbReference>
<gene>
    <name evidence="5" type="ORF">D7Z96_19515</name>
</gene>
<protein>
    <submittedName>
        <fullName evidence="5">FadR family transcriptional regulator</fullName>
    </submittedName>
</protein>
<dbReference type="PANTHER" id="PTHR43537">
    <property type="entry name" value="TRANSCRIPTIONAL REGULATOR, GNTR FAMILY"/>
    <property type="match status" value="1"/>
</dbReference>
<dbReference type="SMART" id="SM00345">
    <property type="entry name" value="HTH_GNTR"/>
    <property type="match status" value="1"/>
</dbReference>
<proteinExistence type="predicted"/>
<name>A0A3B0FJI7_PSEPS</name>
<sequence>MSNSFSGSLSGVKSGSGEDVTVSPAAIRLLLLLRGSEPEGLGRTEQVTYMLETAIAMGILGEGERLPRESVFSAELGISSITLRQALNTLRLKGVITTSRGRSGGSVVQKPKEPSAEEIRHKLLQTSTEDLRDLWDHCAAVAAASAKLAAQRADEQDLKYLNGLAERFNLSATAQERRRADTRFHVTVGVAAQSSRLTASMLQIQAELSGFLWTDHEDVFAIAEASREHAYILQCIAEHDAPAAASAAELHSSSEMERVIKQRLQMLMMSEEDA</sequence>
<dbReference type="SUPFAM" id="SSF46785">
    <property type="entry name" value="Winged helix' DNA-binding domain"/>
    <property type="match status" value="1"/>
</dbReference>
<dbReference type="GO" id="GO:0003677">
    <property type="term" value="F:DNA binding"/>
    <property type="evidence" value="ECO:0007669"/>
    <property type="project" value="UniProtKB-KW"/>
</dbReference>
<evidence type="ECO:0000313" key="6">
    <source>
        <dbReference type="Proteomes" id="UP000273159"/>
    </source>
</evidence>
<comment type="caution">
    <text evidence="5">The sequence shown here is derived from an EMBL/GenBank/DDBJ whole genome shotgun (WGS) entry which is preliminary data.</text>
</comment>
<evidence type="ECO:0000256" key="3">
    <source>
        <dbReference type="ARBA" id="ARBA00023163"/>
    </source>
</evidence>
<evidence type="ECO:0000256" key="1">
    <source>
        <dbReference type="ARBA" id="ARBA00023015"/>
    </source>
</evidence>
<dbReference type="InterPro" id="IPR011711">
    <property type="entry name" value="GntR_C"/>
</dbReference>
<dbReference type="InterPro" id="IPR036388">
    <property type="entry name" value="WH-like_DNA-bd_sf"/>
</dbReference>
<dbReference type="InterPro" id="IPR000524">
    <property type="entry name" value="Tscrpt_reg_HTH_GntR"/>
</dbReference>
<reference evidence="5 6" key="1">
    <citation type="submission" date="2018-10" db="EMBL/GenBank/DDBJ databases">
        <title>Genome-guide identification and characterization of bacteria that degrade polycyclic aromatic hydrocarbons and resist hexavalent chromium simultaneously.</title>
        <authorList>
            <person name="Feng H."/>
        </authorList>
    </citation>
    <scope>NUCLEOTIDE SEQUENCE [LARGE SCALE GENOMIC DNA]</scope>
    <source>
        <strain evidence="5 6">J015</strain>
    </source>
</reference>
<dbReference type="Gene3D" id="1.20.120.530">
    <property type="entry name" value="GntR ligand-binding domain-like"/>
    <property type="match status" value="1"/>
</dbReference>
<dbReference type="Gene3D" id="1.10.10.10">
    <property type="entry name" value="Winged helix-like DNA-binding domain superfamily/Winged helix DNA-binding domain"/>
    <property type="match status" value="1"/>
</dbReference>
<keyword evidence="2" id="KW-0238">DNA-binding</keyword>
<dbReference type="Pfam" id="PF07729">
    <property type="entry name" value="FCD"/>
    <property type="match status" value="1"/>
</dbReference>
<dbReference type="Proteomes" id="UP000273159">
    <property type="component" value="Unassembled WGS sequence"/>
</dbReference>
<dbReference type="PROSITE" id="PS50949">
    <property type="entry name" value="HTH_GNTR"/>
    <property type="match status" value="1"/>
</dbReference>
<reference evidence="6" key="2">
    <citation type="submission" date="2018-10" db="EMBL/GenBank/DDBJ databases">
        <authorList>
            <person name="Wang Y."/>
            <person name="Wang J."/>
            <person name="Yang X."/>
            <person name="Wang Z."/>
            <person name="Huang Y."/>
        </authorList>
    </citation>
    <scope>NUCLEOTIDE SEQUENCE [LARGE SCALE GENOMIC DNA]</scope>
    <source>
        <strain evidence="6">J015</strain>
    </source>
</reference>
<dbReference type="PANTHER" id="PTHR43537:SF5">
    <property type="entry name" value="UXU OPERON TRANSCRIPTIONAL REGULATOR"/>
    <property type="match status" value="1"/>
</dbReference>
<dbReference type="Pfam" id="PF00392">
    <property type="entry name" value="GntR"/>
    <property type="match status" value="1"/>
</dbReference>